<dbReference type="Proteomes" id="UP000075398">
    <property type="component" value="Unassembled WGS sequence"/>
</dbReference>
<evidence type="ECO:0000313" key="2">
    <source>
        <dbReference type="Proteomes" id="UP000075398"/>
    </source>
</evidence>
<organism evidence="1 2">
    <name type="scientific">Candidatus Methanofastidiosum methylothiophilum</name>
    <dbReference type="NCBI Taxonomy" id="1705564"/>
    <lineage>
        <taxon>Archaea</taxon>
        <taxon>Methanobacteriati</taxon>
        <taxon>Methanobacteriota</taxon>
        <taxon>Stenosarchaea group</taxon>
        <taxon>Candidatus Methanofastidiosia</taxon>
        <taxon>Candidatus Methanofastidiosales</taxon>
        <taxon>Candidatus Methanofastidiosaceae</taxon>
        <taxon>Candidatus Methanofastidiosum</taxon>
    </lineage>
</organism>
<protein>
    <recommendedName>
        <fullName evidence="3">GIY-YIG domain-containing protein</fullName>
    </recommendedName>
</protein>
<proteinExistence type="predicted"/>
<sequence>MKDAQTHKVCFSGGFLRRGFWLYVWEVKPPRGRKLYYVGRTGDSSSTNAQSPFNRMGQHLGYAENSCMLRRHLRDKHHIDPASCRFRLVAFGPVLPEAKTKKQHTERRNVVAALEKALAEAVGARHEVMNVVRSRQPLDQKLFARVRRAFAAEFPEVGG</sequence>
<name>A0A150J1W0_9EURY</name>
<reference evidence="1 2" key="1">
    <citation type="journal article" date="2016" name="ISME J.">
        <title>Chasing the elusive Euryarchaeota class WSA2: genomes reveal a uniquely fastidious methyl-reducing methanogen.</title>
        <authorList>
            <person name="Nobu M.K."/>
            <person name="Narihiro T."/>
            <person name="Kuroda K."/>
            <person name="Mei R."/>
            <person name="Liu W.T."/>
        </authorList>
    </citation>
    <scope>NUCLEOTIDE SEQUENCE [LARGE SCALE GENOMIC DNA]</scope>
    <source>
        <strain evidence="1">U1lsi0528_Bin055</strain>
    </source>
</reference>
<comment type="caution">
    <text evidence="1">The sequence shown here is derived from an EMBL/GenBank/DDBJ whole genome shotgun (WGS) entry which is preliminary data.</text>
</comment>
<dbReference type="PATRIC" id="fig|1705409.3.peg.1398"/>
<gene>
    <name evidence="1" type="ORF">AMQ22_01342</name>
</gene>
<evidence type="ECO:0000313" key="1">
    <source>
        <dbReference type="EMBL" id="KYC51206.1"/>
    </source>
</evidence>
<accession>A0A150J1W0</accession>
<dbReference type="EMBL" id="LNGC01000062">
    <property type="protein sequence ID" value="KYC51206.1"/>
    <property type="molecule type" value="Genomic_DNA"/>
</dbReference>
<dbReference type="AlphaFoldDB" id="A0A150J1W0"/>
<evidence type="ECO:0008006" key="3">
    <source>
        <dbReference type="Google" id="ProtNLM"/>
    </source>
</evidence>